<feature type="non-terminal residue" evidence="1">
    <location>
        <position position="169"/>
    </location>
</feature>
<comment type="caution">
    <text evidence="1">The sequence shown here is derived from an EMBL/GenBank/DDBJ whole genome shotgun (WGS) entry which is preliminary data.</text>
</comment>
<gene>
    <name evidence="1" type="ORF">RFI_29025</name>
</gene>
<organism evidence="1 2">
    <name type="scientific">Reticulomyxa filosa</name>
    <dbReference type="NCBI Taxonomy" id="46433"/>
    <lineage>
        <taxon>Eukaryota</taxon>
        <taxon>Sar</taxon>
        <taxon>Rhizaria</taxon>
        <taxon>Retaria</taxon>
        <taxon>Foraminifera</taxon>
        <taxon>Monothalamids</taxon>
        <taxon>Reticulomyxidae</taxon>
        <taxon>Reticulomyxa</taxon>
    </lineage>
</organism>
<proteinExistence type="predicted"/>
<dbReference type="AlphaFoldDB" id="X6M366"/>
<reference evidence="1 2" key="1">
    <citation type="journal article" date="2013" name="Curr. Biol.">
        <title>The Genome of the Foraminiferan Reticulomyxa filosa.</title>
        <authorList>
            <person name="Glockner G."/>
            <person name="Hulsmann N."/>
            <person name="Schleicher M."/>
            <person name="Noegel A.A."/>
            <person name="Eichinger L."/>
            <person name="Gallinger C."/>
            <person name="Pawlowski J."/>
            <person name="Sierra R."/>
            <person name="Euteneuer U."/>
            <person name="Pillet L."/>
            <person name="Moustafa A."/>
            <person name="Platzer M."/>
            <person name="Groth M."/>
            <person name="Szafranski K."/>
            <person name="Schliwa M."/>
        </authorList>
    </citation>
    <scope>NUCLEOTIDE SEQUENCE [LARGE SCALE GENOMIC DNA]</scope>
</reference>
<protein>
    <submittedName>
        <fullName evidence="1">Uncharacterized protein</fullName>
    </submittedName>
</protein>
<dbReference type="Proteomes" id="UP000023152">
    <property type="component" value="Unassembled WGS sequence"/>
</dbReference>
<name>X6M366_RETFI</name>
<evidence type="ECO:0000313" key="1">
    <source>
        <dbReference type="EMBL" id="ETO08364.1"/>
    </source>
</evidence>
<accession>X6M366</accession>
<sequence>MKQEQAQALSKVLRDDQECKSMKDVARLKEKDWENVFQKVKLTTATEGRLFDAIKDISKKSNIPIPIPEKSKETVLVSKVIKTTNSICVALKNNIQVTIHLGDEKWKHLEIEEGDEIECCYSITEPNTVVTIYDIQFPETYANNVSVSSKESITQIIPYSMHSRGQEQK</sequence>
<dbReference type="EMBL" id="ASPP01025106">
    <property type="protein sequence ID" value="ETO08364.1"/>
    <property type="molecule type" value="Genomic_DNA"/>
</dbReference>
<keyword evidence="2" id="KW-1185">Reference proteome</keyword>
<evidence type="ECO:0000313" key="2">
    <source>
        <dbReference type="Proteomes" id="UP000023152"/>
    </source>
</evidence>